<dbReference type="PANTHER" id="PTHR47447">
    <property type="entry name" value="OS03G0856100 PROTEIN"/>
    <property type="match status" value="1"/>
</dbReference>
<gene>
    <name evidence="3" type="ORF">RFI_08459</name>
</gene>
<proteinExistence type="predicted"/>
<protein>
    <recommendedName>
        <fullName evidence="5">Pentacotripeptide-repeat region of PRORP domain-containing protein</fullName>
    </recommendedName>
</protein>
<keyword evidence="2" id="KW-1133">Transmembrane helix</keyword>
<keyword evidence="4" id="KW-1185">Reference proteome</keyword>
<dbReference type="Gene3D" id="1.25.40.10">
    <property type="entry name" value="Tetratricopeptide repeat domain"/>
    <property type="match status" value="1"/>
</dbReference>
<dbReference type="AlphaFoldDB" id="X6NRM0"/>
<dbReference type="InterPro" id="IPR011990">
    <property type="entry name" value="TPR-like_helical_dom_sf"/>
</dbReference>
<dbReference type="Proteomes" id="UP000023152">
    <property type="component" value="Unassembled WGS sequence"/>
</dbReference>
<keyword evidence="2" id="KW-0472">Membrane</keyword>
<evidence type="ECO:0000256" key="1">
    <source>
        <dbReference type="ARBA" id="ARBA00022737"/>
    </source>
</evidence>
<dbReference type="PANTHER" id="PTHR47447:SF17">
    <property type="entry name" value="OS12G0638900 PROTEIN"/>
    <property type="match status" value="1"/>
</dbReference>
<name>X6NRM0_RETFI</name>
<dbReference type="OrthoDB" id="185373at2759"/>
<evidence type="ECO:0000256" key="2">
    <source>
        <dbReference type="SAM" id="Phobius"/>
    </source>
</evidence>
<sequence>MKGRTVPFSFATSSHWRRSFTNTNNRTRGESQEATNKPEKDTKYHYKVVRLDDNGHKFEMKFFETIQQAYDFVKEMEKTHHKQTYFVESINNSYFVCPALFVVFARNITKLSYTALSIFPNFGILVHFLALDIFVFRIFDFRLDTLTVVETNGVSKTLLFEMKNSREQRIKNICLYKIANASSSTLFNQTLSLLTFEAKNRDNFDYLKKIQAYKNQQRREPSKSNKELSTMRVMEDPKQIVAFVKRINKADTTVYEVAIKRCSDLASPKEIRELIRLVQSKKPILNVGFCNVVLYHLGKLKNYELQKTLFSKWFDNWRLSPNLETFNIMLRNCAVRATLHDALKYLHMLVEQYNQSPNQTTCLALLRTCANGRDVESAEIIWQAIVHDKNIEMCPMLIVAMLKVYANCAKVDQMMDLFHKFQKTWPELALHETACTTIISGLLKAKQFNRMFDFYEKNMKQLILKSTGNSNSIFLSNFLMTFHVRVMEVLQHHGSARLLFHHQQCLHIFYHKLYPDVLHRPTAINFKMMDLLIQAHFSFHTHNWMDAVPDIEQVLFINKNFVHSYTCWLSHPRHPSRVLLDFHFISVPAVKFWLRYIFTFQRDELKRLFNDQPILICVGKGTHSKLPNKHAFDVRQSPLKKIVEAELLLWKVPIHLIPNEEYWELNQQDVSLFFDTVPPRENCLQNPNP</sequence>
<evidence type="ECO:0000313" key="3">
    <source>
        <dbReference type="EMBL" id="ETO28671.1"/>
    </source>
</evidence>
<accession>X6NRM0</accession>
<feature type="transmembrane region" description="Helical" evidence="2">
    <location>
        <begin position="111"/>
        <end position="136"/>
    </location>
</feature>
<keyword evidence="1" id="KW-0677">Repeat</keyword>
<comment type="caution">
    <text evidence="3">The sequence shown here is derived from an EMBL/GenBank/DDBJ whole genome shotgun (WGS) entry which is preliminary data.</text>
</comment>
<evidence type="ECO:0008006" key="5">
    <source>
        <dbReference type="Google" id="ProtNLM"/>
    </source>
</evidence>
<evidence type="ECO:0000313" key="4">
    <source>
        <dbReference type="Proteomes" id="UP000023152"/>
    </source>
</evidence>
<reference evidence="3 4" key="1">
    <citation type="journal article" date="2013" name="Curr. Biol.">
        <title>The Genome of the Foraminiferan Reticulomyxa filosa.</title>
        <authorList>
            <person name="Glockner G."/>
            <person name="Hulsmann N."/>
            <person name="Schleicher M."/>
            <person name="Noegel A.A."/>
            <person name="Eichinger L."/>
            <person name="Gallinger C."/>
            <person name="Pawlowski J."/>
            <person name="Sierra R."/>
            <person name="Euteneuer U."/>
            <person name="Pillet L."/>
            <person name="Moustafa A."/>
            <person name="Platzer M."/>
            <person name="Groth M."/>
            <person name="Szafranski K."/>
            <person name="Schliwa M."/>
        </authorList>
    </citation>
    <scope>NUCLEOTIDE SEQUENCE [LARGE SCALE GENOMIC DNA]</scope>
</reference>
<organism evidence="3 4">
    <name type="scientific">Reticulomyxa filosa</name>
    <dbReference type="NCBI Taxonomy" id="46433"/>
    <lineage>
        <taxon>Eukaryota</taxon>
        <taxon>Sar</taxon>
        <taxon>Rhizaria</taxon>
        <taxon>Retaria</taxon>
        <taxon>Foraminifera</taxon>
        <taxon>Monothalamids</taxon>
        <taxon>Reticulomyxidae</taxon>
        <taxon>Reticulomyxa</taxon>
    </lineage>
</organism>
<keyword evidence="2" id="KW-0812">Transmembrane</keyword>
<dbReference type="EMBL" id="ASPP01006533">
    <property type="protein sequence ID" value="ETO28671.1"/>
    <property type="molecule type" value="Genomic_DNA"/>
</dbReference>